<dbReference type="InterPro" id="IPR036631">
    <property type="entry name" value="MGMT_N_sf"/>
</dbReference>
<dbReference type="Proteomes" id="UP000823872">
    <property type="component" value="Chromosome D2"/>
</dbReference>
<dbReference type="PROSITE" id="PS00374">
    <property type="entry name" value="MGMT"/>
    <property type="match status" value="1"/>
</dbReference>
<evidence type="ECO:0000256" key="16">
    <source>
        <dbReference type="ARBA" id="ARBA00023242"/>
    </source>
</evidence>
<keyword evidence="8" id="KW-0597">Phosphoprotein</keyword>
<evidence type="ECO:0000256" key="18">
    <source>
        <dbReference type="ARBA" id="ARBA00031621"/>
    </source>
</evidence>
<evidence type="ECO:0000256" key="4">
    <source>
        <dbReference type="ARBA" id="ARBA00004123"/>
    </source>
</evidence>
<dbReference type="InterPro" id="IPR008332">
    <property type="entry name" value="MethylG_MeTrfase_N"/>
</dbReference>
<evidence type="ECO:0000256" key="10">
    <source>
        <dbReference type="ARBA" id="ARBA00022679"/>
    </source>
</evidence>
<evidence type="ECO:0000256" key="14">
    <source>
        <dbReference type="ARBA" id="ARBA00023125"/>
    </source>
</evidence>
<dbReference type="GeneTree" id="ENSGT00390000015799"/>
<evidence type="ECO:0000256" key="3">
    <source>
        <dbReference type="ARBA" id="ARBA00003317"/>
    </source>
</evidence>
<feature type="compositionally biased region" description="Pro residues" evidence="20">
    <location>
        <begin position="69"/>
        <end position="94"/>
    </location>
</feature>
<dbReference type="Gene3D" id="3.30.160.70">
    <property type="entry name" value="Methylated DNA-protein cysteine methyltransferase domain"/>
    <property type="match status" value="1"/>
</dbReference>
<evidence type="ECO:0000313" key="23">
    <source>
        <dbReference type="Ensembl" id="ENSFCTP00005017571.1"/>
    </source>
</evidence>
<evidence type="ECO:0000256" key="13">
    <source>
        <dbReference type="ARBA" id="ARBA00022833"/>
    </source>
</evidence>
<evidence type="ECO:0000256" key="5">
    <source>
        <dbReference type="ARBA" id="ARBA00008711"/>
    </source>
</evidence>
<keyword evidence="24" id="KW-1185">Reference proteome</keyword>
<dbReference type="InterPro" id="IPR014048">
    <property type="entry name" value="MethylDNA_cys_MeTrfase_DNA-bd"/>
</dbReference>
<dbReference type="Pfam" id="PF01035">
    <property type="entry name" value="DNA_binding_1"/>
    <property type="match status" value="1"/>
</dbReference>
<comment type="function">
    <text evidence="3">Involved in the cellular defense against the biological effects of O6-methylguanine (O6-MeG) and O4-methylthymine (O4-MeT) in DNA. Repairs the methylated nucleobase in DNA by stoichiometrically transferring the methyl group to a cysteine residue in the enzyme. This is a suicide reaction: the enzyme is irreversibly inactivated.</text>
</comment>
<dbReference type="NCBIfam" id="TIGR00589">
    <property type="entry name" value="ogt"/>
    <property type="match status" value="1"/>
</dbReference>
<dbReference type="Pfam" id="PF02870">
    <property type="entry name" value="Methyltransf_1N"/>
    <property type="match status" value="1"/>
</dbReference>
<evidence type="ECO:0000256" key="8">
    <source>
        <dbReference type="ARBA" id="ARBA00022553"/>
    </source>
</evidence>
<evidence type="ECO:0000256" key="19">
    <source>
        <dbReference type="ARBA" id="ARBA00049348"/>
    </source>
</evidence>
<comment type="subcellular location">
    <subcellularLocation>
        <location evidence="4">Nucleus</location>
    </subcellularLocation>
</comment>
<feature type="domain" description="Methylguanine DNA methyltransferase ribonuclease-like" evidence="22">
    <location>
        <begin position="231"/>
        <end position="310"/>
    </location>
</feature>
<comment type="similarity">
    <text evidence="5">Belongs to the MGMT family.</text>
</comment>
<feature type="region of interest" description="Disordered" evidence="20">
    <location>
        <begin position="405"/>
        <end position="432"/>
    </location>
</feature>
<reference evidence="23" key="2">
    <citation type="submission" date="2025-08" db="UniProtKB">
        <authorList>
            <consortium name="Ensembl"/>
        </authorList>
    </citation>
    <scope>IDENTIFICATION</scope>
    <source>
        <strain evidence="23">breed Abyssinian</strain>
    </source>
</reference>
<keyword evidence="9" id="KW-0489">Methyltransferase</keyword>
<keyword evidence="13" id="KW-0862">Zinc</keyword>
<evidence type="ECO:0000256" key="11">
    <source>
        <dbReference type="ARBA" id="ARBA00022723"/>
    </source>
</evidence>
<evidence type="ECO:0000256" key="12">
    <source>
        <dbReference type="ARBA" id="ARBA00022763"/>
    </source>
</evidence>
<proteinExistence type="inferred from homology"/>
<dbReference type="CDD" id="cd06445">
    <property type="entry name" value="ATase"/>
    <property type="match status" value="1"/>
</dbReference>
<evidence type="ECO:0000256" key="1">
    <source>
        <dbReference type="ARBA" id="ARBA00001286"/>
    </source>
</evidence>
<evidence type="ECO:0000256" key="9">
    <source>
        <dbReference type="ARBA" id="ARBA00022603"/>
    </source>
</evidence>
<comment type="catalytic activity">
    <reaction evidence="19">
        <text>a 6-O-methyl-2'-deoxyguanosine in DNA + L-cysteinyl-[protein] = S-methyl-L-cysteinyl-[protein] + a 2'-deoxyguanosine in DNA</text>
        <dbReference type="Rhea" id="RHEA:24000"/>
        <dbReference type="Rhea" id="RHEA-COMP:10131"/>
        <dbReference type="Rhea" id="RHEA-COMP:10132"/>
        <dbReference type="Rhea" id="RHEA-COMP:11367"/>
        <dbReference type="Rhea" id="RHEA-COMP:11368"/>
        <dbReference type="ChEBI" id="CHEBI:29950"/>
        <dbReference type="ChEBI" id="CHEBI:82612"/>
        <dbReference type="ChEBI" id="CHEBI:85445"/>
        <dbReference type="ChEBI" id="CHEBI:85448"/>
        <dbReference type="EC" id="2.1.1.63"/>
    </reaction>
</comment>
<evidence type="ECO:0000256" key="15">
    <source>
        <dbReference type="ARBA" id="ARBA00023204"/>
    </source>
</evidence>
<keyword evidence="15" id="KW-0234">DNA repair</keyword>
<dbReference type="SUPFAM" id="SSF53155">
    <property type="entry name" value="Methylated DNA-protein cysteine methyltransferase domain"/>
    <property type="match status" value="1"/>
</dbReference>
<feature type="compositionally biased region" description="Gly residues" evidence="20">
    <location>
        <begin position="8"/>
        <end position="17"/>
    </location>
</feature>
<evidence type="ECO:0000259" key="21">
    <source>
        <dbReference type="Pfam" id="PF01035"/>
    </source>
</evidence>
<keyword evidence="16" id="KW-0539">Nucleus</keyword>
<dbReference type="EC" id="2.1.1.63" evidence="6"/>
<sequence length="432" mass="45688">GTDRCGAGARGLGGQAGEAGRRRAGGPSRGGAGRPARLRRAGSAQAQPHWACSDPRGSPQTGGGRPLSAPAPPCLLGPAPAPRLPPPLPHFPAPPSLGPAPAPVAPLFLTKLPSVQAPPTVAPPPPRLRPPRPGHAWAAGGSPALGHPVLAAARGRRPGDARTLRSQELKPPTRLYSSSLFGVSRPFSVYSIVSLIENHGSKTVFFEFSFPVVVCYPYYQVRGRMDKTCEMSYKVVDSPLGEIEISACEQGVHEIRLHGRKTPDARAVEAPPLPELLGCPGEMTAPLKQCVAWLDAYFHEPAALKDLPLPAIHHPVFQRDSFTRQVLWKLLKVVRLGETVSYRQLAALAGRPRAARAVGGAMRTNPLPILIPCHRVVCSSGAVGNYSAGRATKEWLLAHEGRLAEKPSCPGGSRGGGIPRPQPAGGTEDLWE</sequence>
<keyword evidence="11" id="KW-0479">Metal-binding</keyword>
<keyword evidence="10" id="KW-0808">Transferase</keyword>
<evidence type="ECO:0000256" key="2">
    <source>
        <dbReference type="ARBA" id="ARBA00001947"/>
    </source>
</evidence>
<evidence type="ECO:0000256" key="6">
    <source>
        <dbReference type="ARBA" id="ARBA00011918"/>
    </source>
</evidence>
<evidence type="ECO:0000256" key="7">
    <source>
        <dbReference type="ARBA" id="ARBA00015377"/>
    </source>
</evidence>
<comment type="catalytic activity">
    <reaction evidence="1">
        <text>a 4-O-methyl-thymidine in DNA + L-cysteinyl-[protein] = a thymidine in DNA + S-methyl-L-cysteinyl-[protein]</text>
        <dbReference type="Rhea" id="RHEA:53428"/>
        <dbReference type="Rhea" id="RHEA-COMP:10131"/>
        <dbReference type="Rhea" id="RHEA-COMP:10132"/>
        <dbReference type="Rhea" id="RHEA-COMP:13555"/>
        <dbReference type="Rhea" id="RHEA-COMP:13556"/>
        <dbReference type="ChEBI" id="CHEBI:29950"/>
        <dbReference type="ChEBI" id="CHEBI:82612"/>
        <dbReference type="ChEBI" id="CHEBI:137386"/>
        <dbReference type="ChEBI" id="CHEBI:137387"/>
        <dbReference type="EC" id="2.1.1.63"/>
    </reaction>
</comment>
<dbReference type="InterPro" id="IPR036388">
    <property type="entry name" value="WH-like_DNA-bd_sf"/>
</dbReference>
<dbReference type="PANTHER" id="PTHR46460:SF1">
    <property type="entry name" value="METHYLATED-DNA--PROTEIN-CYSTEINE METHYLTRANSFERASE"/>
    <property type="match status" value="1"/>
</dbReference>
<evidence type="ECO:0000313" key="24">
    <source>
        <dbReference type="Proteomes" id="UP000823872"/>
    </source>
</evidence>
<protein>
    <recommendedName>
        <fullName evidence="7">Methylated-DNA--protein-cysteine methyltransferase</fullName>
        <ecNumber evidence="6">2.1.1.63</ecNumber>
    </recommendedName>
    <alternativeName>
        <fullName evidence="17">6-O-methylguanine-DNA methyltransferase</fullName>
    </alternativeName>
    <alternativeName>
        <fullName evidence="18">O-6-methylguanine-DNA-alkyltransferase</fullName>
    </alternativeName>
</protein>
<evidence type="ECO:0000259" key="22">
    <source>
        <dbReference type="Pfam" id="PF02870"/>
    </source>
</evidence>
<accession>A0ABI7X4X2</accession>
<evidence type="ECO:0000256" key="17">
    <source>
        <dbReference type="ARBA" id="ARBA00030795"/>
    </source>
</evidence>
<dbReference type="Gene3D" id="1.10.10.10">
    <property type="entry name" value="Winged helix-like DNA-binding domain superfamily/Winged helix DNA-binding domain"/>
    <property type="match status" value="1"/>
</dbReference>
<dbReference type="PANTHER" id="PTHR46460">
    <property type="entry name" value="METHYLATED-DNA--PROTEIN-CYSTEINE METHYLTRANSFERASE"/>
    <property type="match status" value="1"/>
</dbReference>
<dbReference type="SUPFAM" id="SSF46767">
    <property type="entry name" value="Methylated DNA-protein cysteine methyltransferase, C-terminal domain"/>
    <property type="match status" value="1"/>
</dbReference>
<evidence type="ECO:0000256" key="20">
    <source>
        <dbReference type="SAM" id="MobiDB-lite"/>
    </source>
</evidence>
<comment type="cofactor">
    <cofactor evidence="2">
        <name>Zn(2+)</name>
        <dbReference type="ChEBI" id="CHEBI:29105"/>
    </cofactor>
</comment>
<keyword evidence="12" id="KW-0227">DNA damage</keyword>
<organism evidence="23 24">
    <name type="scientific">Felis catus</name>
    <name type="common">Cat</name>
    <name type="synonym">Felis silvestris catus</name>
    <dbReference type="NCBI Taxonomy" id="9685"/>
    <lineage>
        <taxon>Eukaryota</taxon>
        <taxon>Metazoa</taxon>
        <taxon>Chordata</taxon>
        <taxon>Craniata</taxon>
        <taxon>Vertebrata</taxon>
        <taxon>Euteleostomi</taxon>
        <taxon>Mammalia</taxon>
        <taxon>Eutheria</taxon>
        <taxon>Laurasiatheria</taxon>
        <taxon>Carnivora</taxon>
        <taxon>Feliformia</taxon>
        <taxon>Felidae</taxon>
        <taxon>Felinae</taxon>
        <taxon>Felis</taxon>
    </lineage>
</organism>
<feature type="domain" description="Methylated-DNA-[protein]-cysteine S-methyltransferase DNA binding" evidence="21">
    <location>
        <begin position="324"/>
        <end position="401"/>
    </location>
</feature>
<keyword evidence="14" id="KW-0238">DNA-binding</keyword>
<feature type="region of interest" description="Disordered" evidence="20">
    <location>
        <begin position="1"/>
        <end position="94"/>
    </location>
</feature>
<dbReference type="InterPro" id="IPR036217">
    <property type="entry name" value="MethylDNA_cys_MeTrfase_DNAb"/>
</dbReference>
<name>A0ABI7X4X2_FELCA</name>
<dbReference type="Ensembl" id="ENSFCTT00005027087.1">
    <property type="protein sequence ID" value="ENSFCTP00005017571.1"/>
    <property type="gene ID" value="ENSFCTG00005009666.1"/>
</dbReference>
<reference evidence="23 24" key="1">
    <citation type="submission" date="2021-02" db="EMBL/GenBank/DDBJ databases">
        <title>Safari Cat Assemblies.</title>
        <authorList>
            <person name="Bredemeyer K.R."/>
            <person name="Murphy W.J."/>
        </authorList>
    </citation>
    <scope>NUCLEOTIDE SEQUENCE [LARGE SCALE GENOMIC DNA]</scope>
</reference>
<reference evidence="23" key="3">
    <citation type="submission" date="2025-09" db="UniProtKB">
        <authorList>
            <consortium name="Ensembl"/>
        </authorList>
    </citation>
    <scope>IDENTIFICATION</scope>
    <source>
        <strain evidence="23">breed Abyssinian</strain>
    </source>
</reference>
<dbReference type="InterPro" id="IPR001497">
    <property type="entry name" value="MethylDNA_cys_MeTrfase_AS"/>
</dbReference>